<dbReference type="SUPFAM" id="SSF53850">
    <property type="entry name" value="Periplasmic binding protein-like II"/>
    <property type="match status" value="1"/>
</dbReference>
<comment type="caution">
    <text evidence="3">The sequence shown here is derived from an EMBL/GenBank/DDBJ whole genome shotgun (WGS) entry which is preliminary data.</text>
</comment>
<name>A0A544TLH1_9BACI</name>
<keyword evidence="1" id="KW-0472">Membrane</keyword>
<organism evidence="3 4">
    <name type="scientific">Psychrobacillus soli</name>
    <dbReference type="NCBI Taxonomy" id="1543965"/>
    <lineage>
        <taxon>Bacteria</taxon>
        <taxon>Bacillati</taxon>
        <taxon>Bacillota</taxon>
        <taxon>Bacilli</taxon>
        <taxon>Bacillales</taxon>
        <taxon>Bacillaceae</taxon>
        <taxon>Psychrobacillus</taxon>
    </lineage>
</organism>
<sequence>MAVINEMKDKSMEIKQSNRKLIIGTVAGLHLYFLTPALLSFQKKFPQLEIEYIEASSLSLRESVINQEIDISLIAIYEKTIYKL</sequence>
<dbReference type="Gene3D" id="3.40.190.10">
    <property type="entry name" value="Periplasmic binding protein-like II"/>
    <property type="match status" value="1"/>
</dbReference>
<keyword evidence="4" id="KW-1185">Reference proteome</keyword>
<feature type="transmembrane region" description="Helical" evidence="1">
    <location>
        <begin position="21"/>
        <end position="41"/>
    </location>
</feature>
<evidence type="ECO:0000256" key="1">
    <source>
        <dbReference type="SAM" id="Phobius"/>
    </source>
</evidence>
<evidence type="ECO:0000313" key="3">
    <source>
        <dbReference type="EMBL" id="TQR18265.1"/>
    </source>
</evidence>
<dbReference type="InterPro" id="IPR005119">
    <property type="entry name" value="LysR_subst-bd"/>
</dbReference>
<gene>
    <name evidence="3" type="ORF">FG383_02170</name>
</gene>
<reference evidence="3 4" key="1">
    <citation type="submission" date="2019-05" db="EMBL/GenBank/DDBJ databases">
        <title>Psychrobacillus vulpis sp. nov., a new species isolated from feces of a red fox that inhabits in The Tablas de Daimiel Natural Park, Albacete, Spain.</title>
        <authorList>
            <person name="Rodriguez M."/>
            <person name="Reina J.C."/>
            <person name="Bejar V."/>
            <person name="Llamas I."/>
        </authorList>
    </citation>
    <scope>NUCLEOTIDE SEQUENCE [LARGE SCALE GENOMIC DNA]</scope>
    <source>
        <strain evidence="3 4">NHI-2</strain>
    </source>
</reference>
<protein>
    <submittedName>
        <fullName evidence="3">LysR family transcriptional regulator</fullName>
    </submittedName>
</protein>
<dbReference type="EMBL" id="VDGG01000003">
    <property type="protein sequence ID" value="TQR18265.1"/>
    <property type="molecule type" value="Genomic_DNA"/>
</dbReference>
<dbReference type="Pfam" id="PF03466">
    <property type="entry name" value="LysR_substrate"/>
    <property type="match status" value="1"/>
</dbReference>
<keyword evidence="1" id="KW-1133">Transmembrane helix</keyword>
<evidence type="ECO:0000313" key="4">
    <source>
        <dbReference type="Proteomes" id="UP000318937"/>
    </source>
</evidence>
<evidence type="ECO:0000259" key="2">
    <source>
        <dbReference type="Pfam" id="PF03466"/>
    </source>
</evidence>
<accession>A0A544TLH1</accession>
<dbReference type="AlphaFoldDB" id="A0A544TLH1"/>
<dbReference type="Proteomes" id="UP000318937">
    <property type="component" value="Unassembled WGS sequence"/>
</dbReference>
<proteinExistence type="predicted"/>
<feature type="domain" description="LysR substrate-binding" evidence="2">
    <location>
        <begin position="17"/>
        <end position="75"/>
    </location>
</feature>
<keyword evidence="1" id="KW-0812">Transmembrane</keyword>